<protein>
    <submittedName>
        <fullName evidence="2">Uncharacterized protein</fullName>
    </submittedName>
</protein>
<accession>A0ABQ0M916</accession>
<feature type="compositionally biased region" description="Low complexity" evidence="1">
    <location>
        <begin position="25"/>
        <end position="39"/>
    </location>
</feature>
<dbReference type="EMBL" id="DF849907">
    <property type="protein sequence ID" value="GAT59800.1"/>
    <property type="molecule type" value="Genomic_DNA"/>
</dbReference>
<sequence length="80" mass="8462">MQHNAARSVVVVNERKKSFVPSLWSSSSSTSAASRSASSPGTAGRWERRTPGAGPTAARTSRANRAGTGRTTARWSGCIW</sequence>
<dbReference type="Proteomes" id="UP000815677">
    <property type="component" value="Unassembled WGS sequence"/>
</dbReference>
<evidence type="ECO:0000313" key="3">
    <source>
        <dbReference type="Proteomes" id="UP000815677"/>
    </source>
</evidence>
<organism evidence="2 3">
    <name type="scientific">Mycena chlorophos</name>
    <name type="common">Agaric fungus</name>
    <name type="synonym">Agaricus chlorophos</name>
    <dbReference type="NCBI Taxonomy" id="658473"/>
    <lineage>
        <taxon>Eukaryota</taxon>
        <taxon>Fungi</taxon>
        <taxon>Dikarya</taxon>
        <taxon>Basidiomycota</taxon>
        <taxon>Agaricomycotina</taxon>
        <taxon>Agaricomycetes</taxon>
        <taxon>Agaricomycetidae</taxon>
        <taxon>Agaricales</taxon>
        <taxon>Marasmiineae</taxon>
        <taxon>Mycenaceae</taxon>
        <taxon>Mycena</taxon>
    </lineage>
</organism>
<reference evidence="2" key="1">
    <citation type="submission" date="2014-09" db="EMBL/GenBank/DDBJ databases">
        <title>Genome sequence of the luminous mushroom Mycena chlorophos for searching fungal bioluminescence genes.</title>
        <authorList>
            <person name="Tanaka Y."/>
            <person name="Kasuga D."/>
            <person name="Oba Y."/>
            <person name="Hase S."/>
            <person name="Sato K."/>
            <person name="Oba Y."/>
            <person name="Sakakibara Y."/>
        </authorList>
    </citation>
    <scope>NUCLEOTIDE SEQUENCE</scope>
</reference>
<gene>
    <name evidence="2" type="ORF">MCHLO_16042</name>
</gene>
<evidence type="ECO:0000313" key="2">
    <source>
        <dbReference type="EMBL" id="GAT59800.1"/>
    </source>
</evidence>
<feature type="compositionally biased region" description="Polar residues" evidence="1">
    <location>
        <begin position="58"/>
        <end position="74"/>
    </location>
</feature>
<proteinExistence type="predicted"/>
<evidence type="ECO:0000256" key="1">
    <source>
        <dbReference type="SAM" id="MobiDB-lite"/>
    </source>
</evidence>
<keyword evidence="3" id="KW-1185">Reference proteome</keyword>
<feature type="region of interest" description="Disordered" evidence="1">
    <location>
        <begin position="18"/>
        <end position="80"/>
    </location>
</feature>
<name>A0ABQ0M916_MYCCL</name>